<sequence>MYHIPSTAPVNGSGWSLPVPSIVPKLYIAGSPSASMSKMFHTSSSSSSIAVMSDSPRCFNFLPV</sequence>
<proteinExistence type="predicted"/>
<organism evidence="1">
    <name type="scientific">Dichomitus squalens</name>
    <dbReference type="NCBI Taxonomy" id="114155"/>
    <lineage>
        <taxon>Eukaryota</taxon>
        <taxon>Fungi</taxon>
        <taxon>Dikarya</taxon>
        <taxon>Basidiomycota</taxon>
        <taxon>Agaricomycotina</taxon>
        <taxon>Agaricomycetes</taxon>
        <taxon>Polyporales</taxon>
        <taxon>Polyporaceae</taxon>
        <taxon>Dichomitus</taxon>
    </lineage>
</organism>
<evidence type="ECO:0000313" key="1">
    <source>
        <dbReference type="EMBL" id="TBU25607.1"/>
    </source>
</evidence>
<name>A0A4Q9MFV4_9APHY</name>
<dbReference type="EMBL" id="ML143458">
    <property type="protein sequence ID" value="TBU25607.1"/>
    <property type="molecule type" value="Genomic_DNA"/>
</dbReference>
<accession>A0A4Q9MFV4</accession>
<protein>
    <submittedName>
        <fullName evidence="1">Uncharacterized protein</fullName>
    </submittedName>
</protein>
<reference evidence="1" key="1">
    <citation type="submission" date="2019-01" db="EMBL/GenBank/DDBJ databases">
        <title>Draft genome sequences of three monokaryotic isolates of the white-rot basidiomycete fungus Dichomitus squalens.</title>
        <authorList>
            <consortium name="DOE Joint Genome Institute"/>
            <person name="Lopez S.C."/>
            <person name="Andreopoulos B."/>
            <person name="Pangilinan J."/>
            <person name="Lipzen A."/>
            <person name="Riley R."/>
            <person name="Ahrendt S."/>
            <person name="Ng V."/>
            <person name="Barry K."/>
            <person name="Daum C."/>
            <person name="Grigoriev I.V."/>
            <person name="Hilden K.S."/>
            <person name="Makela M.R."/>
            <person name="de Vries R.P."/>
        </authorList>
    </citation>
    <scope>NUCLEOTIDE SEQUENCE [LARGE SCALE GENOMIC DNA]</scope>
    <source>
        <strain evidence="1">OM18370.1</strain>
    </source>
</reference>
<gene>
    <name evidence="1" type="ORF">BD311DRAFT_764229</name>
</gene>
<dbReference type="AlphaFoldDB" id="A0A4Q9MFV4"/>
<dbReference type="Proteomes" id="UP000292957">
    <property type="component" value="Unassembled WGS sequence"/>
</dbReference>